<evidence type="ECO:0000259" key="2">
    <source>
        <dbReference type="Pfam" id="PF01636"/>
    </source>
</evidence>
<keyword evidence="4" id="KW-1185">Reference proteome</keyword>
<dbReference type="EMBL" id="FXAT01000004">
    <property type="protein sequence ID" value="SMG47309.1"/>
    <property type="molecule type" value="Genomic_DNA"/>
</dbReference>
<dbReference type="Gene3D" id="3.30.200.20">
    <property type="entry name" value="Phosphorylase Kinase, domain 1"/>
    <property type="match status" value="1"/>
</dbReference>
<evidence type="ECO:0000313" key="3">
    <source>
        <dbReference type="EMBL" id="SMG47309.1"/>
    </source>
</evidence>
<dbReference type="Proteomes" id="UP000193228">
    <property type="component" value="Unassembled WGS sequence"/>
</dbReference>
<keyword evidence="3" id="KW-0808">Transferase</keyword>
<accession>A0A1X7L2K0</accession>
<dbReference type="OrthoDB" id="3806873at2"/>
<dbReference type="STRING" id="1515439.SAMN06265784_104664"/>
<dbReference type="SUPFAM" id="SSF56112">
    <property type="entry name" value="Protein kinase-like (PK-like)"/>
    <property type="match status" value="1"/>
</dbReference>
<proteinExistence type="predicted"/>
<dbReference type="AlphaFoldDB" id="A0A1X7L2K0"/>
<organism evidence="3 4">
    <name type="scientific">Paraburkholderia susongensis</name>
    <dbReference type="NCBI Taxonomy" id="1515439"/>
    <lineage>
        <taxon>Bacteria</taxon>
        <taxon>Pseudomonadati</taxon>
        <taxon>Pseudomonadota</taxon>
        <taxon>Betaproteobacteria</taxon>
        <taxon>Burkholderiales</taxon>
        <taxon>Burkholderiaceae</taxon>
        <taxon>Paraburkholderia</taxon>
    </lineage>
</organism>
<name>A0A1X7L2K0_9BURK</name>
<feature type="region of interest" description="Disordered" evidence="1">
    <location>
        <begin position="1"/>
        <end position="24"/>
    </location>
</feature>
<dbReference type="RefSeq" id="WP_085484705.1">
    <property type="nucleotide sequence ID" value="NZ_FXAT01000004.1"/>
</dbReference>
<evidence type="ECO:0000313" key="4">
    <source>
        <dbReference type="Proteomes" id="UP000193228"/>
    </source>
</evidence>
<dbReference type="InterPro" id="IPR041726">
    <property type="entry name" value="ACAD10_11_N"/>
</dbReference>
<dbReference type="InterPro" id="IPR002575">
    <property type="entry name" value="Aminoglycoside_PTrfase"/>
</dbReference>
<evidence type="ECO:0000256" key="1">
    <source>
        <dbReference type="SAM" id="MobiDB-lite"/>
    </source>
</evidence>
<keyword evidence="3" id="KW-0418">Kinase</keyword>
<dbReference type="GO" id="GO:0016301">
    <property type="term" value="F:kinase activity"/>
    <property type="evidence" value="ECO:0007669"/>
    <property type="project" value="UniProtKB-KW"/>
</dbReference>
<reference evidence="4" key="1">
    <citation type="submission" date="2017-04" db="EMBL/GenBank/DDBJ databases">
        <authorList>
            <person name="Varghese N."/>
            <person name="Submissions S."/>
        </authorList>
    </citation>
    <scope>NUCLEOTIDE SEQUENCE [LARGE SCALE GENOMIC DNA]</scope>
    <source>
        <strain evidence="4">LMG 29540</strain>
    </source>
</reference>
<feature type="domain" description="Aminoglycoside phosphotransferase" evidence="2">
    <location>
        <begin position="52"/>
        <end position="277"/>
    </location>
</feature>
<dbReference type="PANTHER" id="PTHR47829:SF3">
    <property type="entry name" value="AMINOGLYCOSIDE PHOSPHOTRANSFERASE DOMAIN-CONTAINING PROTEIN"/>
    <property type="match status" value="1"/>
</dbReference>
<protein>
    <submittedName>
        <fullName evidence="3">Predicted kinase, aminoglycoside phosphotransferase (APT) family</fullName>
    </submittedName>
</protein>
<dbReference type="Pfam" id="PF01636">
    <property type="entry name" value="APH"/>
    <property type="match status" value="1"/>
</dbReference>
<dbReference type="Gene3D" id="3.90.1200.10">
    <property type="match status" value="1"/>
</dbReference>
<gene>
    <name evidence="3" type="ORF">SAMN06265784_104664</name>
</gene>
<dbReference type="CDD" id="cd05154">
    <property type="entry name" value="ACAD10_11_N-like"/>
    <property type="match status" value="1"/>
</dbReference>
<sequence>MAQATQTGEPARGQDYSAFEGTRPVNERQRFDNDALTAWLTRHVDGFAGPLTLEQFAGGQSNPTFKLITPSRSYVMRAKPGPAAKLLPSAHAIEREYRVMHALAGTDVPVAQMLALCEDESVIGRAFYVMEFVEGRVLWDQSLPGMTAGERAAIYDEMNRVIAALHSVDVQATGLADYGKPGNYFARQIGRWSKQYLASETEPIDAMQRLIEWLPQHMPAETGGRTSIVHGDYRLDNLIFARNEPRVLAVLDWELSTLGDPLADFAYHCMAWHVDPGQFRGIAGLDWASLGIPDEAQYVERYCKRTGFEIQGDWNFYLAYNMFRIAAILQGIMKRVVDGTASSAQALDAGRRAKPMAELAWRYAQKVH</sequence>
<dbReference type="PANTHER" id="PTHR47829">
    <property type="entry name" value="HYDROLASE, PUTATIVE (AFU_ORTHOLOGUE AFUA_1G12880)-RELATED"/>
    <property type="match status" value="1"/>
</dbReference>
<dbReference type="InterPro" id="IPR052898">
    <property type="entry name" value="ACAD10-like"/>
</dbReference>
<dbReference type="InterPro" id="IPR011009">
    <property type="entry name" value="Kinase-like_dom_sf"/>
</dbReference>